<dbReference type="Proteomes" id="UP000669239">
    <property type="component" value="Unassembled WGS sequence"/>
</dbReference>
<dbReference type="SUPFAM" id="SSF46689">
    <property type="entry name" value="Homeodomain-like"/>
    <property type="match status" value="1"/>
</dbReference>
<dbReference type="PANTHER" id="PTHR43479:SF11">
    <property type="entry name" value="ACREF_ENVCD OPERON REPRESSOR-RELATED"/>
    <property type="match status" value="1"/>
</dbReference>
<evidence type="ECO:0000313" key="4">
    <source>
        <dbReference type="EMBL" id="MCG4747251.1"/>
    </source>
</evidence>
<keyword evidence="6" id="KW-1185">Reference proteome</keyword>
<dbReference type="Pfam" id="PF00440">
    <property type="entry name" value="TetR_N"/>
    <property type="match status" value="1"/>
</dbReference>
<name>A0AAX1SMJ7_9FIRM</name>
<evidence type="ECO:0000313" key="6">
    <source>
        <dbReference type="Proteomes" id="UP000669239"/>
    </source>
</evidence>
<dbReference type="Gene3D" id="1.10.357.10">
    <property type="entry name" value="Tetracycline Repressor, domain 2"/>
    <property type="match status" value="1"/>
</dbReference>
<dbReference type="InterPro" id="IPR001647">
    <property type="entry name" value="HTH_TetR"/>
</dbReference>
<dbReference type="Proteomes" id="UP001299608">
    <property type="component" value="Unassembled WGS sequence"/>
</dbReference>
<comment type="caution">
    <text evidence="4">The sequence shown here is derived from an EMBL/GenBank/DDBJ whole genome shotgun (WGS) entry which is preliminary data.</text>
</comment>
<reference evidence="4" key="3">
    <citation type="submission" date="2022-01" db="EMBL/GenBank/DDBJ databases">
        <title>Collection of gut derived symbiotic bacterial strains cultured from healthy donors.</title>
        <authorList>
            <person name="Lin H."/>
            <person name="Kohout C."/>
            <person name="Waligurski E."/>
            <person name="Pamer E.G."/>
        </authorList>
    </citation>
    <scope>NUCLEOTIDE SEQUENCE</scope>
    <source>
        <strain evidence="4">DFI.6.55</strain>
    </source>
</reference>
<evidence type="ECO:0000313" key="5">
    <source>
        <dbReference type="EMBL" id="NSJ50281.1"/>
    </source>
</evidence>
<evidence type="ECO:0000313" key="7">
    <source>
        <dbReference type="Proteomes" id="UP001299608"/>
    </source>
</evidence>
<dbReference type="InterPro" id="IPR009057">
    <property type="entry name" value="Homeodomain-like_sf"/>
</dbReference>
<dbReference type="PROSITE" id="PS50977">
    <property type="entry name" value="HTH_TETR_2"/>
    <property type="match status" value="1"/>
</dbReference>
<proteinExistence type="predicted"/>
<evidence type="ECO:0000256" key="1">
    <source>
        <dbReference type="ARBA" id="ARBA00023125"/>
    </source>
</evidence>
<sequence length="194" mass="22619">MERRTARISKEPEVRRQEILDTAMDVFMEKGYEAATMRDIAAAMHVVPGLCYRYFESKQVLYDAVVRQYVRDITAPMILLLEEEDDTLDGFLDRMQGHFCGMDKRERYHLFFHKKENHSLHQLLSAQLCEALKPYMEKKLYQMNKKGLTDVECIPMAASFLLYGAWPVIQDGGYSTQEKAKGIRGLMEQLLKPR</sequence>
<dbReference type="EMBL" id="JAAITT010000024">
    <property type="protein sequence ID" value="NSJ50281.1"/>
    <property type="molecule type" value="Genomic_DNA"/>
</dbReference>
<reference evidence="5" key="2">
    <citation type="submission" date="2020-02" db="EMBL/GenBank/DDBJ databases">
        <authorList>
            <person name="Littmann E."/>
            <person name="Sorbara M."/>
        </authorList>
    </citation>
    <scope>NUCLEOTIDE SEQUENCE</scope>
    <source>
        <strain evidence="5">MSK.1.17</strain>
    </source>
</reference>
<keyword evidence="1 2" id="KW-0238">DNA-binding</keyword>
<dbReference type="RefSeq" id="WP_117558485.1">
    <property type="nucleotide sequence ID" value="NZ_JAAITT010000024.1"/>
</dbReference>
<dbReference type="PRINTS" id="PR00455">
    <property type="entry name" value="HTHTETR"/>
</dbReference>
<dbReference type="InterPro" id="IPR050624">
    <property type="entry name" value="HTH-type_Tx_Regulator"/>
</dbReference>
<reference evidence="5 6" key="1">
    <citation type="journal article" date="2020" name="Cell Host Microbe">
        <title>Functional and Genomic Variation between Human-Derived Isolates of Lachnospiraceae Reveals Inter- and Intra-Species Diversity.</title>
        <authorList>
            <person name="Sorbara M.T."/>
            <person name="Littmann E.R."/>
            <person name="Fontana E."/>
            <person name="Moody T.U."/>
            <person name="Kohout C.E."/>
            <person name="Gjonbalaj M."/>
            <person name="Eaton V."/>
            <person name="Seok R."/>
            <person name="Leiner I.M."/>
            <person name="Pamer E.G."/>
        </authorList>
    </citation>
    <scope>NUCLEOTIDE SEQUENCE [LARGE SCALE GENOMIC DNA]</scope>
    <source>
        <strain evidence="5 6">MSK.1.17</strain>
    </source>
</reference>
<accession>A0AAX1SMJ7</accession>
<dbReference type="GO" id="GO:0003677">
    <property type="term" value="F:DNA binding"/>
    <property type="evidence" value="ECO:0007669"/>
    <property type="project" value="UniProtKB-UniRule"/>
</dbReference>
<protein>
    <submittedName>
        <fullName evidence="4">TetR/AcrR family transcriptional regulator</fullName>
    </submittedName>
</protein>
<dbReference type="AlphaFoldDB" id="A0AAX1SMJ7"/>
<dbReference type="EMBL" id="JAKNGE010000022">
    <property type="protein sequence ID" value="MCG4747251.1"/>
    <property type="molecule type" value="Genomic_DNA"/>
</dbReference>
<feature type="domain" description="HTH tetR-type" evidence="3">
    <location>
        <begin position="13"/>
        <end position="73"/>
    </location>
</feature>
<organism evidence="4 7">
    <name type="scientific">Enterocloster aldenensis</name>
    <dbReference type="NCBI Taxonomy" id="358742"/>
    <lineage>
        <taxon>Bacteria</taxon>
        <taxon>Bacillati</taxon>
        <taxon>Bacillota</taxon>
        <taxon>Clostridia</taxon>
        <taxon>Lachnospirales</taxon>
        <taxon>Lachnospiraceae</taxon>
        <taxon>Enterocloster</taxon>
    </lineage>
</organism>
<evidence type="ECO:0000256" key="2">
    <source>
        <dbReference type="PROSITE-ProRule" id="PRU00335"/>
    </source>
</evidence>
<gene>
    <name evidence="5" type="ORF">G5B36_16455</name>
    <name evidence="4" type="ORF">L0N08_17645</name>
</gene>
<feature type="DNA-binding region" description="H-T-H motif" evidence="2">
    <location>
        <begin position="36"/>
        <end position="55"/>
    </location>
</feature>
<dbReference type="PANTHER" id="PTHR43479">
    <property type="entry name" value="ACREF/ENVCD OPERON REPRESSOR-RELATED"/>
    <property type="match status" value="1"/>
</dbReference>
<evidence type="ECO:0000259" key="3">
    <source>
        <dbReference type="PROSITE" id="PS50977"/>
    </source>
</evidence>